<reference evidence="1 2" key="1">
    <citation type="submission" date="2020-07" db="EMBL/GenBank/DDBJ databases">
        <title>Bradyrhizobium diversity isolated from nodules of indigenous legumes of Western Australia.</title>
        <authorList>
            <person name="Klepa M.S."/>
        </authorList>
    </citation>
    <scope>NUCLEOTIDE SEQUENCE [LARGE SCALE GENOMIC DNA]</scope>
    <source>
        <strain evidence="1 2">CNPSo 4019</strain>
    </source>
</reference>
<dbReference type="RefSeq" id="WP_197967434.1">
    <property type="nucleotide sequence ID" value="NZ_JACEGD010000019.1"/>
</dbReference>
<keyword evidence="2" id="KW-1185">Reference proteome</keyword>
<gene>
    <name evidence="1" type="ORF">H1B27_21490</name>
</gene>
<comment type="caution">
    <text evidence="1">The sequence shown here is derived from an EMBL/GenBank/DDBJ whole genome shotgun (WGS) entry which is preliminary data.</text>
</comment>
<accession>A0ABS0P718</accession>
<organism evidence="1 2">
    <name type="scientific">Bradyrhizobium diversitatis</name>
    <dbReference type="NCBI Taxonomy" id="2755406"/>
    <lineage>
        <taxon>Bacteria</taxon>
        <taxon>Pseudomonadati</taxon>
        <taxon>Pseudomonadota</taxon>
        <taxon>Alphaproteobacteria</taxon>
        <taxon>Hyphomicrobiales</taxon>
        <taxon>Nitrobacteraceae</taxon>
        <taxon>Bradyrhizobium</taxon>
    </lineage>
</organism>
<sequence>MLLTGIAGVAWSLVVLPSFWADLQVSSVATHILVGEQLKPGIVESIAVRMDADPPSSLPYPSLVRARALIALRSAEEGLQGKGSHDLERRLTAAETKLKSSLMLDPADAFLWLLLYWVKNERDGFDAGNIRYLEQSYAAGPYEGWIALRRNRLALAIFPLLGEQLQQKVVAEFAGMVESDFTDDAARNLTGVGWPQRDRLLASLGGVRLVAREAFAKRLAYDGVKATVPGVDLPERMWR</sequence>
<proteinExistence type="predicted"/>
<dbReference type="EMBL" id="JACEGD010000019">
    <property type="protein sequence ID" value="MBH5388845.1"/>
    <property type="molecule type" value="Genomic_DNA"/>
</dbReference>
<evidence type="ECO:0000313" key="2">
    <source>
        <dbReference type="Proteomes" id="UP001194539"/>
    </source>
</evidence>
<dbReference type="Proteomes" id="UP001194539">
    <property type="component" value="Unassembled WGS sequence"/>
</dbReference>
<protein>
    <submittedName>
        <fullName evidence="1">Uncharacterized protein</fullName>
    </submittedName>
</protein>
<name>A0ABS0P718_9BRAD</name>
<evidence type="ECO:0000313" key="1">
    <source>
        <dbReference type="EMBL" id="MBH5388845.1"/>
    </source>
</evidence>